<gene>
    <name evidence="9" type="ORF">Ate02nite_72940</name>
</gene>
<feature type="transmembrane region" description="Helical" evidence="6">
    <location>
        <begin position="327"/>
        <end position="350"/>
    </location>
</feature>
<dbReference type="AlphaFoldDB" id="A0A919NSW8"/>
<organism evidence="9 10">
    <name type="scientific">Paractinoplanes tereljensis</name>
    <dbReference type="NCBI Taxonomy" id="571912"/>
    <lineage>
        <taxon>Bacteria</taxon>
        <taxon>Bacillati</taxon>
        <taxon>Actinomycetota</taxon>
        <taxon>Actinomycetes</taxon>
        <taxon>Micromonosporales</taxon>
        <taxon>Micromonosporaceae</taxon>
        <taxon>Paractinoplanes</taxon>
    </lineage>
</organism>
<feature type="chain" id="PRO_5037701345" evidence="7">
    <location>
        <begin position="26"/>
        <end position="356"/>
    </location>
</feature>
<dbReference type="InterPro" id="IPR036852">
    <property type="entry name" value="Peptidase_S8/S53_dom_sf"/>
</dbReference>
<dbReference type="PROSITE" id="PS00136">
    <property type="entry name" value="SUBTILASE_ASP"/>
    <property type="match status" value="1"/>
</dbReference>
<keyword evidence="3 5" id="KW-0378">Hydrolase</keyword>
<dbReference type="InterPro" id="IPR000209">
    <property type="entry name" value="Peptidase_S8/S53_dom"/>
</dbReference>
<evidence type="ECO:0000313" key="10">
    <source>
        <dbReference type="Proteomes" id="UP000623608"/>
    </source>
</evidence>
<protein>
    <submittedName>
        <fullName evidence="9">Type VII secretion-associated serine protease</fullName>
    </submittedName>
</protein>
<dbReference type="GO" id="GO:0006508">
    <property type="term" value="P:proteolysis"/>
    <property type="evidence" value="ECO:0007669"/>
    <property type="project" value="UniProtKB-KW"/>
</dbReference>
<reference evidence="9" key="1">
    <citation type="submission" date="2021-01" db="EMBL/GenBank/DDBJ databases">
        <title>Whole genome shotgun sequence of Actinoplanes tereljensis NBRC 105297.</title>
        <authorList>
            <person name="Komaki H."/>
            <person name="Tamura T."/>
        </authorList>
    </citation>
    <scope>NUCLEOTIDE SEQUENCE</scope>
    <source>
        <strain evidence="9">NBRC 105297</strain>
    </source>
</reference>
<dbReference type="PROSITE" id="PS51892">
    <property type="entry name" value="SUBTILASE"/>
    <property type="match status" value="1"/>
</dbReference>
<dbReference type="InterPro" id="IPR050131">
    <property type="entry name" value="Peptidase_S8_subtilisin-like"/>
</dbReference>
<feature type="active site" description="Charge relay system" evidence="5">
    <location>
        <position position="93"/>
    </location>
</feature>
<evidence type="ECO:0000256" key="2">
    <source>
        <dbReference type="ARBA" id="ARBA00022670"/>
    </source>
</evidence>
<dbReference type="Proteomes" id="UP000623608">
    <property type="component" value="Unassembled WGS sequence"/>
</dbReference>
<evidence type="ECO:0000256" key="6">
    <source>
        <dbReference type="SAM" id="Phobius"/>
    </source>
</evidence>
<evidence type="ECO:0000259" key="8">
    <source>
        <dbReference type="Pfam" id="PF00082"/>
    </source>
</evidence>
<sequence>MIRRSVAALAAALLAVLVTAVPARADAQRDAEWYLEPMKAAQAAELGRGGDGVIVAVLDTGVDTRHPDLAGATVPGRNMALDKADDNLDPQGHGTGTAVLISGRGHGSGAGLLGIAPKSKVMPIRPIYDAVLVAEGIRWAVQNGAKVINMSFELDSTGSVQQAIDEAVAADVVVVACTGNENTGVGQPASLRGVLAVGAVDRTDQIAKYSNHGPETDLVAYGTGLPVAQPRGKYAVADGTSSSAALVAGAAALIRARYPDMPASEVVDRLTSTATDRGEKGRDDYYGYGQLNLIAALTAPRTSPSASAAAPVTQPVSSTPDTADQGFPPLLTVAIGVLLLILAVAAFMIVRARRNT</sequence>
<comment type="caution">
    <text evidence="9">The sequence shown here is derived from an EMBL/GenBank/DDBJ whole genome shotgun (WGS) entry which is preliminary data.</text>
</comment>
<keyword evidence="4 5" id="KW-0720">Serine protease</keyword>
<name>A0A919NSW8_9ACTN</name>
<dbReference type="RefSeq" id="WP_203812421.1">
    <property type="nucleotide sequence ID" value="NZ_BOMY01000046.1"/>
</dbReference>
<keyword evidence="6" id="KW-0812">Transmembrane</keyword>
<dbReference type="InterPro" id="IPR023827">
    <property type="entry name" value="Peptidase_S8_Asp-AS"/>
</dbReference>
<proteinExistence type="inferred from homology"/>
<keyword evidence="6" id="KW-0472">Membrane</keyword>
<evidence type="ECO:0000256" key="7">
    <source>
        <dbReference type="SAM" id="SignalP"/>
    </source>
</evidence>
<dbReference type="SUPFAM" id="SSF52743">
    <property type="entry name" value="Subtilisin-like"/>
    <property type="match status" value="1"/>
</dbReference>
<dbReference type="GO" id="GO:0004252">
    <property type="term" value="F:serine-type endopeptidase activity"/>
    <property type="evidence" value="ECO:0007669"/>
    <property type="project" value="UniProtKB-UniRule"/>
</dbReference>
<accession>A0A919NSW8</accession>
<dbReference type="PRINTS" id="PR00723">
    <property type="entry name" value="SUBTILISIN"/>
</dbReference>
<keyword evidence="6" id="KW-1133">Transmembrane helix</keyword>
<dbReference type="PANTHER" id="PTHR43806">
    <property type="entry name" value="PEPTIDASE S8"/>
    <property type="match status" value="1"/>
</dbReference>
<dbReference type="EMBL" id="BOMY01000046">
    <property type="protein sequence ID" value="GIF24564.1"/>
    <property type="molecule type" value="Genomic_DNA"/>
</dbReference>
<evidence type="ECO:0000256" key="1">
    <source>
        <dbReference type="ARBA" id="ARBA00011073"/>
    </source>
</evidence>
<comment type="similarity">
    <text evidence="1 5">Belongs to the peptidase S8 family.</text>
</comment>
<evidence type="ECO:0000256" key="3">
    <source>
        <dbReference type="ARBA" id="ARBA00022801"/>
    </source>
</evidence>
<dbReference type="Pfam" id="PF00082">
    <property type="entry name" value="Peptidase_S8"/>
    <property type="match status" value="1"/>
</dbReference>
<dbReference type="PANTHER" id="PTHR43806:SF11">
    <property type="entry name" value="CEREVISIN-RELATED"/>
    <property type="match status" value="1"/>
</dbReference>
<keyword evidence="10" id="KW-1185">Reference proteome</keyword>
<dbReference type="InterPro" id="IPR015500">
    <property type="entry name" value="Peptidase_S8_subtilisin-rel"/>
</dbReference>
<feature type="active site" description="Charge relay system" evidence="5">
    <location>
        <position position="59"/>
    </location>
</feature>
<evidence type="ECO:0000256" key="4">
    <source>
        <dbReference type="ARBA" id="ARBA00022825"/>
    </source>
</evidence>
<feature type="domain" description="Peptidase S8/S53" evidence="8">
    <location>
        <begin position="50"/>
        <end position="289"/>
    </location>
</feature>
<evidence type="ECO:0000256" key="5">
    <source>
        <dbReference type="PROSITE-ProRule" id="PRU01240"/>
    </source>
</evidence>
<feature type="signal peptide" evidence="7">
    <location>
        <begin position="1"/>
        <end position="25"/>
    </location>
</feature>
<feature type="active site" description="Charge relay system" evidence="5">
    <location>
        <position position="241"/>
    </location>
</feature>
<keyword evidence="7" id="KW-0732">Signal</keyword>
<keyword evidence="2 5" id="KW-0645">Protease</keyword>
<evidence type="ECO:0000313" key="9">
    <source>
        <dbReference type="EMBL" id="GIF24564.1"/>
    </source>
</evidence>
<dbReference type="Gene3D" id="3.40.50.200">
    <property type="entry name" value="Peptidase S8/S53 domain"/>
    <property type="match status" value="1"/>
</dbReference>